<evidence type="ECO:0000256" key="1">
    <source>
        <dbReference type="SAM" id="MobiDB-lite"/>
    </source>
</evidence>
<keyword evidence="3" id="KW-1185">Reference proteome</keyword>
<reference evidence="3" key="1">
    <citation type="journal article" date="2019" name="Int. J. Syst. Evol. Microbiol.">
        <title>The Global Catalogue of Microorganisms (GCM) 10K type strain sequencing project: providing services to taxonomists for standard genome sequencing and annotation.</title>
        <authorList>
            <consortium name="The Broad Institute Genomics Platform"/>
            <consortium name="The Broad Institute Genome Sequencing Center for Infectious Disease"/>
            <person name="Wu L."/>
            <person name="Ma J."/>
        </authorList>
    </citation>
    <scope>NUCLEOTIDE SEQUENCE [LARGE SCALE GENOMIC DNA]</scope>
    <source>
        <strain evidence="3">JCM 16898</strain>
    </source>
</reference>
<dbReference type="Proteomes" id="UP001500689">
    <property type="component" value="Unassembled WGS sequence"/>
</dbReference>
<gene>
    <name evidence="2" type="ORF">GCM10022222_13970</name>
</gene>
<name>A0ABP6VEA9_9PSEU</name>
<proteinExistence type="predicted"/>
<evidence type="ECO:0000313" key="3">
    <source>
        <dbReference type="Proteomes" id="UP001500689"/>
    </source>
</evidence>
<organism evidence="2 3">
    <name type="scientific">Amycolatopsis ultiminotia</name>
    <dbReference type="NCBI Taxonomy" id="543629"/>
    <lineage>
        <taxon>Bacteria</taxon>
        <taxon>Bacillati</taxon>
        <taxon>Actinomycetota</taxon>
        <taxon>Actinomycetes</taxon>
        <taxon>Pseudonocardiales</taxon>
        <taxon>Pseudonocardiaceae</taxon>
        <taxon>Amycolatopsis</taxon>
    </lineage>
</organism>
<sequence>MVRVSSLRRPVTFVRRVSSLRRLVALVVRVSSPRRLAALVVRVSSPRRSVVVVRIRVRSRRPAAGTVTSRCRRAVRPGTVSRHCRLAAVPGNPLLVVLTSPRRAVVGPMSGSRRPAGVVPPGSRGPNRANRHHPPAAAVTCRPVVAVVRNRARHPLRTSAPRSAPNPR</sequence>
<protein>
    <submittedName>
        <fullName evidence="2">Uncharacterized protein</fullName>
    </submittedName>
</protein>
<accession>A0ABP6VEA9</accession>
<feature type="region of interest" description="Disordered" evidence="1">
    <location>
        <begin position="106"/>
        <end position="137"/>
    </location>
</feature>
<comment type="caution">
    <text evidence="2">The sequence shown here is derived from an EMBL/GenBank/DDBJ whole genome shotgun (WGS) entry which is preliminary data.</text>
</comment>
<dbReference type="EMBL" id="BAAAZN010000002">
    <property type="protein sequence ID" value="GAA3531956.1"/>
    <property type="molecule type" value="Genomic_DNA"/>
</dbReference>
<evidence type="ECO:0000313" key="2">
    <source>
        <dbReference type="EMBL" id="GAA3531956.1"/>
    </source>
</evidence>